<gene>
    <name evidence="15" type="ORF">L202_02162</name>
</gene>
<proteinExistence type="inferred from homology"/>
<evidence type="ECO:0000256" key="5">
    <source>
        <dbReference type="ARBA" id="ARBA00022741"/>
    </source>
</evidence>
<dbReference type="AlphaFoldDB" id="A0A1E3I1T0"/>
<protein>
    <recommendedName>
        <fullName evidence="14">RecF/RecN/SMC N-terminal domain-containing protein</fullName>
    </recommendedName>
</protein>
<dbReference type="OrthoDB" id="10072614at2759"/>
<feature type="coiled-coil region" evidence="12">
    <location>
        <begin position="406"/>
        <end position="454"/>
    </location>
</feature>
<dbReference type="STRING" id="1295533.A0A1E3I1T0"/>
<evidence type="ECO:0000256" key="8">
    <source>
        <dbReference type="ARBA" id="ARBA00023054"/>
    </source>
</evidence>
<dbReference type="GO" id="GO:0000724">
    <property type="term" value="P:double-strand break repair via homologous recombination"/>
    <property type="evidence" value="ECO:0007669"/>
    <property type="project" value="TreeGrafter"/>
</dbReference>
<evidence type="ECO:0000256" key="9">
    <source>
        <dbReference type="ARBA" id="ARBA00023172"/>
    </source>
</evidence>
<evidence type="ECO:0000256" key="10">
    <source>
        <dbReference type="ARBA" id="ARBA00023204"/>
    </source>
</evidence>
<feature type="domain" description="RecF/RecN/SMC N-terminal" evidence="14">
    <location>
        <begin position="101"/>
        <end position="1126"/>
    </location>
</feature>
<evidence type="ECO:0000259" key="14">
    <source>
        <dbReference type="Pfam" id="PF02463"/>
    </source>
</evidence>
<organism evidence="15 16">
    <name type="scientific">Cryptococcus amylolentus CBS 6039</name>
    <dbReference type="NCBI Taxonomy" id="1295533"/>
    <lineage>
        <taxon>Eukaryota</taxon>
        <taxon>Fungi</taxon>
        <taxon>Dikarya</taxon>
        <taxon>Basidiomycota</taxon>
        <taxon>Agaricomycotina</taxon>
        <taxon>Tremellomycetes</taxon>
        <taxon>Tremellales</taxon>
        <taxon>Cryptococcaceae</taxon>
        <taxon>Cryptococcus</taxon>
    </lineage>
</organism>
<keyword evidence="5" id="KW-0547">Nucleotide-binding</keyword>
<accession>A0A1E3I1T0</accession>
<feature type="compositionally biased region" description="Acidic residues" evidence="13">
    <location>
        <begin position="41"/>
        <end position="70"/>
    </location>
</feature>
<reference evidence="15 16" key="1">
    <citation type="submission" date="2016-06" db="EMBL/GenBank/DDBJ databases">
        <title>Evolution of pathogenesis and genome organization in the Tremellales.</title>
        <authorList>
            <person name="Cuomo C."/>
            <person name="Litvintseva A."/>
            <person name="Heitman J."/>
            <person name="Chen Y."/>
            <person name="Sun S."/>
            <person name="Springer D."/>
            <person name="Dromer F."/>
            <person name="Young S."/>
            <person name="Zeng Q."/>
            <person name="Chapman S."/>
            <person name="Gujja S."/>
            <person name="Saif S."/>
            <person name="Birren B."/>
        </authorList>
    </citation>
    <scope>NUCLEOTIDE SEQUENCE [LARGE SCALE GENOMIC DNA]</scope>
    <source>
        <strain evidence="15 16">CBS 6039</strain>
    </source>
</reference>
<dbReference type="Proteomes" id="UP000094065">
    <property type="component" value="Unassembled WGS sequence"/>
</dbReference>
<keyword evidence="10" id="KW-0234">DNA repair</keyword>
<feature type="region of interest" description="Disordered" evidence="13">
    <location>
        <begin position="1046"/>
        <end position="1067"/>
    </location>
</feature>
<feature type="region of interest" description="Disordered" evidence="13">
    <location>
        <begin position="1"/>
        <end position="70"/>
    </location>
</feature>
<keyword evidence="7" id="KW-0067">ATP-binding</keyword>
<comment type="similarity">
    <text evidence="3">Belongs to the SMC family. SMC6 subfamily.</text>
</comment>
<dbReference type="GO" id="GO:0003684">
    <property type="term" value="F:damaged DNA binding"/>
    <property type="evidence" value="ECO:0007669"/>
    <property type="project" value="TreeGrafter"/>
</dbReference>
<sequence>MSSTGNRRRHADELEMDDDSQQPNYKRAKTEAGDDLPSSELDSDMDDGGEEGEGGDDDDASSIDSDYEEPEFDDNDLLAAYRQYRKEQKGYVGSASRAGVIKSITLFDFMCHRHLKVDFGPRMNFVVGHNGSGKSAVLTGIAVALGGKATLTGRGQGLKDLIRKGADRAVIIVTLFNDGEMAYRKDVFDPNIVIERTIHQNGSSQYKFKATREGKTLANKKSELTAISEFFNINIDSPLTILTQDQSRGFLQNADPSKLYKFFLNGTQLSTLLDTYEAATQNIDQLATYITRQQEALPDLKNKCASLKRKIQASKKVMKQQRKNHKLLTELCWSYVIEKENLRDIAQGRVHDLEEKIERAQAEVHKIDKQIPILADQTKATEKDLQSFEDTAKPLQHAVNVAKAKQSEARKELRSMESSLEELGAKLEEERTSLRRLEQQIAEQLRLKEPEQQEAREKLLARRNKIEDILGKMKLERPARERERDEKFQEQNRLKQELNGIDGAISDCDQQRQYIKRQIDDVHKSKHNRLLAFGHNIEPLMREINSTQWKHSKPIGPMGMHVTLEDMQYAEVLQALLGSLLCGFAVRDHEDSVKLGDMIRRHFQRGGYRPGNVANDNSARPPAVYKHSGDHFDFSHGDLSKHGSTVLSVLKIDNDDVLRILVDHSSIEKTMVAPSLVEGNRMIDHMLSTTNLPYLTVNCADNMTTSGSKSGRNSGPVNKYKGKALFAKDPTSAIAGYERQLQENDARRQELLTERQAVDQRIRDLQKEMSAISETLRTLSAKVAPLEKNLDETKRKLLDTATTEMDSTEALRDELQEGIVQLELKIQESAAEVERQQQVYEQRGREVEERQKESDAHAPNKAKYLAVLGDLVTKQSELLNAQKHYMSSMTGYERNLAAAQEHLESVEEDVKVMTDKAVTYAPKRQETQRSSADLEAERAALDKSIQEASLVLGHDLTELTAAFRKARQRQLEANGSIKDLKFLRKVLNGAMKNRHAWWHETRSHISIRAKTAFVVFESFRNMEGRLNFVHESQKLSLVIHNSTTSESQDGTMTQTSHYKGAKSLSGGERSFSTVSLLLALWATVPCPIRALDEWDVFLDAANRKVAAKNLMEGAKQSDGKQYILITPLDMQGIDTAGPDKKVIRMADPVRNQGTIATN</sequence>
<keyword evidence="16" id="KW-1185">Reference proteome</keyword>
<dbReference type="GO" id="GO:0005634">
    <property type="term" value="C:nucleus"/>
    <property type="evidence" value="ECO:0007669"/>
    <property type="project" value="UniProtKB-SubCell"/>
</dbReference>
<feature type="coiled-coil region" evidence="12">
    <location>
        <begin position="290"/>
        <end position="370"/>
    </location>
</feature>
<keyword evidence="8 12" id="KW-0175">Coiled coil</keyword>
<dbReference type="SUPFAM" id="SSF52540">
    <property type="entry name" value="P-loop containing nucleoside triphosphate hydrolases"/>
    <property type="match status" value="1"/>
</dbReference>
<dbReference type="GO" id="GO:0005524">
    <property type="term" value="F:ATP binding"/>
    <property type="evidence" value="ECO:0007669"/>
    <property type="project" value="UniProtKB-KW"/>
</dbReference>
<dbReference type="PANTHER" id="PTHR19306:SF6">
    <property type="entry name" value="STRUCTURAL MAINTENANCE OF CHROMOSOMES PROTEIN 6"/>
    <property type="match status" value="1"/>
</dbReference>
<evidence type="ECO:0000256" key="1">
    <source>
        <dbReference type="ARBA" id="ARBA00004123"/>
    </source>
</evidence>
<comment type="subcellular location">
    <subcellularLocation>
        <location evidence="2">Chromosome</location>
    </subcellularLocation>
    <subcellularLocation>
        <location evidence="1">Nucleus</location>
    </subcellularLocation>
</comment>
<dbReference type="GeneID" id="30153471"/>
<evidence type="ECO:0000256" key="12">
    <source>
        <dbReference type="SAM" id="Coils"/>
    </source>
</evidence>
<dbReference type="GO" id="GO:0035861">
    <property type="term" value="C:site of double-strand break"/>
    <property type="evidence" value="ECO:0007669"/>
    <property type="project" value="TreeGrafter"/>
</dbReference>
<dbReference type="GO" id="GO:0003697">
    <property type="term" value="F:single-stranded DNA binding"/>
    <property type="evidence" value="ECO:0007669"/>
    <property type="project" value="TreeGrafter"/>
</dbReference>
<dbReference type="InterPro" id="IPR003395">
    <property type="entry name" value="RecF/RecN/SMC_N"/>
</dbReference>
<evidence type="ECO:0000313" key="15">
    <source>
        <dbReference type="EMBL" id="ODN81791.1"/>
    </source>
</evidence>
<keyword evidence="9" id="KW-0233">DNA recombination</keyword>
<evidence type="ECO:0000256" key="4">
    <source>
        <dbReference type="ARBA" id="ARBA00022454"/>
    </source>
</evidence>
<feature type="coiled-coil region" evidence="12">
    <location>
        <begin position="734"/>
        <end position="850"/>
    </location>
</feature>
<evidence type="ECO:0000313" key="16">
    <source>
        <dbReference type="Proteomes" id="UP000094065"/>
    </source>
</evidence>
<dbReference type="GO" id="GO:0030915">
    <property type="term" value="C:Smc5-Smc6 complex"/>
    <property type="evidence" value="ECO:0007669"/>
    <property type="project" value="TreeGrafter"/>
</dbReference>
<evidence type="ECO:0000256" key="13">
    <source>
        <dbReference type="SAM" id="MobiDB-lite"/>
    </source>
</evidence>
<feature type="compositionally biased region" description="Polar residues" evidence="13">
    <location>
        <begin position="1046"/>
        <end position="1057"/>
    </location>
</feature>
<keyword evidence="11" id="KW-0539">Nucleus</keyword>
<dbReference type="EMBL" id="AWGJ01000003">
    <property type="protein sequence ID" value="ODN81791.1"/>
    <property type="molecule type" value="Genomic_DNA"/>
</dbReference>
<dbReference type="Gene3D" id="3.40.50.300">
    <property type="entry name" value="P-loop containing nucleotide triphosphate hydrolases"/>
    <property type="match status" value="2"/>
</dbReference>
<comment type="caution">
    <text evidence="15">The sequence shown here is derived from an EMBL/GenBank/DDBJ whole genome shotgun (WGS) entry which is preliminary data.</text>
</comment>
<keyword evidence="6" id="KW-0227">DNA damage</keyword>
<evidence type="ECO:0000256" key="3">
    <source>
        <dbReference type="ARBA" id="ARBA00006793"/>
    </source>
</evidence>
<evidence type="ECO:0000256" key="2">
    <source>
        <dbReference type="ARBA" id="ARBA00004286"/>
    </source>
</evidence>
<dbReference type="PANTHER" id="PTHR19306">
    <property type="entry name" value="STRUCTURAL MAINTENANCE OF CHROMOSOMES 5,6 SMC5, SMC6"/>
    <property type="match status" value="1"/>
</dbReference>
<evidence type="ECO:0000256" key="6">
    <source>
        <dbReference type="ARBA" id="ARBA00022763"/>
    </source>
</evidence>
<dbReference type="InterPro" id="IPR027417">
    <property type="entry name" value="P-loop_NTPase"/>
</dbReference>
<dbReference type="RefSeq" id="XP_018996110.1">
    <property type="nucleotide sequence ID" value="XM_019135707.1"/>
</dbReference>
<feature type="coiled-coil region" evidence="12">
    <location>
        <begin position="889"/>
        <end position="944"/>
    </location>
</feature>
<name>A0A1E3I1T0_9TREE</name>
<dbReference type="Pfam" id="PF02463">
    <property type="entry name" value="SMC_N"/>
    <property type="match status" value="1"/>
</dbReference>
<evidence type="ECO:0000256" key="11">
    <source>
        <dbReference type="ARBA" id="ARBA00023242"/>
    </source>
</evidence>
<keyword evidence="4" id="KW-0158">Chromosome</keyword>
<evidence type="ECO:0000256" key="7">
    <source>
        <dbReference type="ARBA" id="ARBA00022840"/>
    </source>
</evidence>